<dbReference type="InterPro" id="IPR011006">
    <property type="entry name" value="CheY-like_superfamily"/>
</dbReference>
<dbReference type="PATRIC" id="fig|1392540.3.peg.1516"/>
<dbReference type="GO" id="GO:0006355">
    <property type="term" value="P:regulation of DNA-templated transcription"/>
    <property type="evidence" value="ECO:0007669"/>
    <property type="project" value="InterPro"/>
</dbReference>
<evidence type="ECO:0000256" key="2">
    <source>
        <dbReference type="ARBA" id="ARBA00023125"/>
    </source>
</evidence>
<dbReference type="Pfam" id="PF00072">
    <property type="entry name" value="Response_reg"/>
    <property type="match status" value="1"/>
</dbReference>
<dbReference type="CDD" id="cd17535">
    <property type="entry name" value="REC_NarL-like"/>
    <property type="match status" value="1"/>
</dbReference>
<feature type="domain" description="HTH luxR-type" evidence="4">
    <location>
        <begin position="150"/>
        <end position="215"/>
    </location>
</feature>
<dbReference type="InterPro" id="IPR058245">
    <property type="entry name" value="NreC/VraR/RcsB-like_REC"/>
</dbReference>
<dbReference type="InterPro" id="IPR000792">
    <property type="entry name" value="Tscrpt_reg_LuxR_C"/>
</dbReference>
<dbReference type="SMART" id="SM00421">
    <property type="entry name" value="HTH_LUXR"/>
    <property type="match status" value="1"/>
</dbReference>
<gene>
    <name evidence="6" type="ORF">P256_01567</name>
</gene>
<dbReference type="SUPFAM" id="SSF52172">
    <property type="entry name" value="CheY-like"/>
    <property type="match status" value="1"/>
</dbReference>
<dbReference type="GO" id="GO:0003677">
    <property type="term" value="F:DNA binding"/>
    <property type="evidence" value="ECO:0007669"/>
    <property type="project" value="UniProtKB-KW"/>
</dbReference>
<sequence length="221" mass="24300">MAKRIMNILIVDDHPLFRHALIQAVRHGLPQAQIQEKATVKEFYEYLESGAEPDLVLLDLNLPGASGFSALVHVRAQYPAIPIVVVSAHEETSVIRRAITHGAMGYIPKSANPDNISDAITQVLEGDIWLPANISAHHINDACSSDETVLAERIQSLTPQQFRVLMMVAEGLLNKQIAYDLDVSEATIKAHVTAIFRKLNVQNRTQAVLAISALNISEKTI</sequence>
<dbReference type="InterPro" id="IPR001789">
    <property type="entry name" value="Sig_transdc_resp-reg_receiver"/>
</dbReference>
<dbReference type="CDD" id="cd06170">
    <property type="entry name" value="LuxR_C_like"/>
    <property type="match status" value="1"/>
</dbReference>
<dbReference type="STRING" id="1392540.P256_01567"/>
<dbReference type="eggNOG" id="COG2197">
    <property type="taxonomic scope" value="Bacteria"/>
</dbReference>
<dbReference type="InterPro" id="IPR016032">
    <property type="entry name" value="Sig_transdc_resp-reg_C-effctor"/>
</dbReference>
<evidence type="ECO:0000313" key="7">
    <source>
        <dbReference type="Proteomes" id="UP000023785"/>
    </source>
</evidence>
<dbReference type="Pfam" id="PF00196">
    <property type="entry name" value="GerE"/>
    <property type="match status" value="1"/>
</dbReference>
<keyword evidence="7" id="KW-1185">Reference proteome</keyword>
<dbReference type="GO" id="GO:0000160">
    <property type="term" value="P:phosphorelay signal transduction system"/>
    <property type="evidence" value="ECO:0007669"/>
    <property type="project" value="InterPro"/>
</dbReference>
<dbReference type="PROSITE" id="PS50110">
    <property type="entry name" value="RESPONSE_REGULATORY"/>
    <property type="match status" value="1"/>
</dbReference>
<keyword evidence="2" id="KW-0238">DNA-binding</keyword>
<dbReference type="PANTHER" id="PTHR45566">
    <property type="entry name" value="HTH-TYPE TRANSCRIPTIONAL REGULATOR YHJB-RELATED"/>
    <property type="match status" value="1"/>
</dbReference>
<protein>
    <recommendedName>
        <fullName evidence="8">HTH luxR-type domain-containing protein</fullName>
    </recommendedName>
</protein>
<dbReference type="PRINTS" id="PR00038">
    <property type="entry name" value="HTHLUXR"/>
</dbReference>
<name>V2T8H9_9GAMM</name>
<organism evidence="6 7">
    <name type="scientific">Acinetobacter nectaris CIP 110549</name>
    <dbReference type="NCBI Taxonomy" id="1392540"/>
    <lineage>
        <taxon>Bacteria</taxon>
        <taxon>Pseudomonadati</taxon>
        <taxon>Pseudomonadota</taxon>
        <taxon>Gammaproteobacteria</taxon>
        <taxon>Moraxellales</taxon>
        <taxon>Moraxellaceae</taxon>
        <taxon>Acinetobacter</taxon>
    </lineage>
</organism>
<dbReference type="Proteomes" id="UP000023785">
    <property type="component" value="Unassembled WGS sequence"/>
</dbReference>
<dbReference type="SUPFAM" id="SSF46894">
    <property type="entry name" value="C-terminal effector domain of the bipartite response regulators"/>
    <property type="match status" value="1"/>
</dbReference>
<reference evidence="6 7" key="1">
    <citation type="submission" date="2013-10" db="EMBL/GenBank/DDBJ databases">
        <title>The Genome Sequence of Acinetobacter nectaris CIP 110549.</title>
        <authorList>
            <consortium name="The Broad Institute Genomics Platform"/>
            <consortium name="The Broad Institute Genome Sequencing Center for Infectious Disease"/>
            <person name="Cerqueira G."/>
            <person name="Feldgarden M."/>
            <person name="Courvalin P."/>
            <person name="Grillot-Courvalin C."/>
            <person name="Clermont D."/>
            <person name="Rocha E."/>
            <person name="Yoon E.-J."/>
            <person name="Nemec A."/>
            <person name="Young S.K."/>
            <person name="Zeng Q."/>
            <person name="Gargeya S."/>
            <person name="Fitzgerald M."/>
            <person name="Abouelleil A."/>
            <person name="Alvarado L."/>
            <person name="Berlin A.M."/>
            <person name="Chapman S.B."/>
            <person name="Gainer-Dewar J."/>
            <person name="Goldberg J."/>
            <person name="Gnerre S."/>
            <person name="Griggs A."/>
            <person name="Gujja S."/>
            <person name="Hansen M."/>
            <person name="Howarth C."/>
            <person name="Imamovic A."/>
            <person name="Ireland A."/>
            <person name="Larimer J."/>
            <person name="McCowan C."/>
            <person name="Murphy C."/>
            <person name="Pearson M."/>
            <person name="Poon T.W."/>
            <person name="Priest M."/>
            <person name="Roberts A."/>
            <person name="Saif S."/>
            <person name="Shea T."/>
            <person name="Sykes S."/>
            <person name="Wortman J."/>
            <person name="Nusbaum C."/>
            <person name="Birren B."/>
        </authorList>
    </citation>
    <scope>NUCLEOTIDE SEQUENCE [LARGE SCALE GENOMIC DNA]</scope>
    <source>
        <strain evidence="6 7">CIP 110549</strain>
    </source>
</reference>
<evidence type="ECO:0000259" key="5">
    <source>
        <dbReference type="PROSITE" id="PS50110"/>
    </source>
</evidence>
<comment type="caution">
    <text evidence="6">The sequence shown here is derived from an EMBL/GenBank/DDBJ whole genome shotgun (WGS) entry which is preliminary data.</text>
</comment>
<dbReference type="PANTHER" id="PTHR45566:SF1">
    <property type="entry name" value="HTH-TYPE TRANSCRIPTIONAL REGULATOR YHJB-RELATED"/>
    <property type="match status" value="1"/>
</dbReference>
<evidence type="ECO:0008006" key="8">
    <source>
        <dbReference type="Google" id="ProtNLM"/>
    </source>
</evidence>
<dbReference type="AlphaFoldDB" id="V2T8H9"/>
<proteinExistence type="predicted"/>
<dbReference type="SMART" id="SM00448">
    <property type="entry name" value="REC"/>
    <property type="match status" value="1"/>
</dbReference>
<evidence type="ECO:0000313" key="6">
    <source>
        <dbReference type="EMBL" id="ESK38748.1"/>
    </source>
</evidence>
<feature type="modified residue" description="4-aspartylphosphate" evidence="3">
    <location>
        <position position="59"/>
    </location>
</feature>
<dbReference type="PROSITE" id="PS00622">
    <property type="entry name" value="HTH_LUXR_1"/>
    <property type="match status" value="1"/>
</dbReference>
<keyword evidence="1 3" id="KW-0597">Phosphoprotein</keyword>
<evidence type="ECO:0000256" key="3">
    <source>
        <dbReference type="PROSITE-ProRule" id="PRU00169"/>
    </source>
</evidence>
<evidence type="ECO:0000256" key="1">
    <source>
        <dbReference type="ARBA" id="ARBA00022553"/>
    </source>
</evidence>
<evidence type="ECO:0000259" key="4">
    <source>
        <dbReference type="PROSITE" id="PS50043"/>
    </source>
</evidence>
<dbReference type="HOGENOM" id="CLU_000445_90_8_6"/>
<accession>V2T8H9</accession>
<dbReference type="InterPro" id="IPR051015">
    <property type="entry name" value="EvgA-like"/>
</dbReference>
<feature type="domain" description="Response regulatory" evidence="5">
    <location>
        <begin position="7"/>
        <end position="124"/>
    </location>
</feature>
<dbReference type="PROSITE" id="PS50043">
    <property type="entry name" value="HTH_LUXR_2"/>
    <property type="match status" value="1"/>
</dbReference>
<dbReference type="Gene3D" id="3.40.50.2300">
    <property type="match status" value="1"/>
</dbReference>
<dbReference type="EMBL" id="AYER01000006">
    <property type="protein sequence ID" value="ESK38748.1"/>
    <property type="molecule type" value="Genomic_DNA"/>
</dbReference>